<dbReference type="PANTHER" id="PTHR11884:SF1">
    <property type="entry name" value="GOLGI APPARATUS PROTEIN 1"/>
    <property type="match status" value="1"/>
</dbReference>
<dbReference type="PANTHER" id="PTHR11884">
    <property type="entry name" value="SELECTIN LIGAND RELATED"/>
    <property type="match status" value="1"/>
</dbReference>
<evidence type="ECO:0000313" key="10">
    <source>
        <dbReference type="Proteomes" id="UP001190700"/>
    </source>
</evidence>
<keyword evidence="4" id="KW-0677">Repeat</keyword>
<protein>
    <recommendedName>
        <fullName evidence="11">Golgi apparatus protein 1</fullName>
    </recommendedName>
</protein>
<dbReference type="PROSITE" id="PS51289">
    <property type="entry name" value="GLG1_C_RICH"/>
    <property type="match status" value="2"/>
</dbReference>
<keyword evidence="3" id="KW-0732">Signal</keyword>
<comment type="caution">
    <text evidence="9">The sequence shown here is derived from an EMBL/GenBank/DDBJ whole genome shotgun (WGS) entry which is preliminary data.</text>
</comment>
<dbReference type="InterPro" id="IPR001893">
    <property type="entry name" value="Cys-rich_GLG1_repeat"/>
</dbReference>
<evidence type="ECO:0000256" key="3">
    <source>
        <dbReference type="ARBA" id="ARBA00022729"/>
    </source>
</evidence>
<proteinExistence type="predicted"/>
<dbReference type="EMBL" id="LGRX02019173">
    <property type="protein sequence ID" value="KAK3258900.1"/>
    <property type="molecule type" value="Genomic_DNA"/>
</dbReference>
<evidence type="ECO:0000256" key="5">
    <source>
        <dbReference type="ARBA" id="ARBA00022989"/>
    </source>
</evidence>
<dbReference type="GO" id="GO:0000139">
    <property type="term" value="C:Golgi membrane"/>
    <property type="evidence" value="ECO:0007669"/>
    <property type="project" value="InterPro"/>
</dbReference>
<keyword evidence="6" id="KW-0472">Membrane</keyword>
<feature type="region of interest" description="Disordered" evidence="8">
    <location>
        <begin position="34"/>
        <end position="81"/>
    </location>
</feature>
<name>A0AAE0FG53_9CHLO</name>
<gene>
    <name evidence="9" type="ORF">CYMTET_32077</name>
</gene>
<accession>A0AAE0FG53</accession>
<comment type="subcellular location">
    <subcellularLocation>
        <location evidence="1">Membrane</location>
        <topology evidence="1">Single-pass type I membrane protein</topology>
    </subcellularLocation>
</comment>
<evidence type="ECO:0000313" key="9">
    <source>
        <dbReference type="EMBL" id="KAK3258900.1"/>
    </source>
</evidence>
<evidence type="ECO:0000256" key="1">
    <source>
        <dbReference type="ARBA" id="ARBA00004479"/>
    </source>
</evidence>
<evidence type="ECO:0000256" key="6">
    <source>
        <dbReference type="ARBA" id="ARBA00023136"/>
    </source>
</evidence>
<evidence type="ECO:0000256" key="7">
    <source>
        <dbReference type="ARBA" id="ARBA00023180"/>
    </source>
</evidence>
<keyword evidence="5" id="KW-1133">Transmembrane helix</keyword>
<dbReference type="AlphaFoldDB" id="A0AAE0FG53"/>
<reference evidence="9 10" key="1">
    <citation type="journal article" date="2015" name="Genome Biol. Evol.">
        <title>Comparative Genomics of a Bacterivorous Green Alga Reveals Evolutionary Causalities and Consequences of Phago-Mixotrophic Mode of Nutrition.</title>
        <authorList>
            <person name="Burns J.A."/>
            <person name="Paasch A."/>
            <person name="Narechania A."/>
            <person name="Kim E."/>
        </authorList>
    </citation>
    <scope>NUCLEOTIDE SEQUENCE [LARGE SCALE GENOMIC DNA]</scope>
    <source>
        <strain evidence="9 10">PLY_AMNH</strain>
    </source>
</reference>
<organism evidence="9 10">
    <name type="scientific">Cymbomonas tetramitiformis</name>
    <dbReference type="NCBI Taxonomy" id="36881"/>
    <lineage>
        <taxon>Eukaryota</taxon>
        <taxon>Viridiplantae</taxon>
        <taxon>Chlorophyta</taxon>
        <taxon>Pyramimonadophyceae</taxon>
        <taxon>Pyramimonadales</taxon>
        <taxon>Pyramimonadaceae</taxon>
        <taxon>Cymbomonas</taxon>
    </lineage>
</organism>
<keyword evidence="10" id="KW-1185">Reference proteome</keyword>
<keyword evidence="2" id="KW-0812">Transmembrane</keyword>
<dbReference type="Proteomes" id="UP001190700">
    <property type="component" value="Unassembled WGS sequence"/>
</dbReference>
<feature type="compositionally biased region" description="Basic and acidic residues" evidence="8">
    <location>
        <begin position="50"/>
        <end position="81"/>
    </location>
</feature>
<evidence type="ECO:0008006" key="11">
    <source>
        <dbReference type="Google" id="ProtNLM"/>
    </source>
</evidence>
<dbReference type="InterPro" id="IPR039728">
    <property type="entry name" value="GLG1"/>
</dbReference>
<evidence type="ECO:0000256" key="2">
    <source>
        <dbReference type="ARBA" id="ARBA00022692"/>
    </source>
</evidence>
<sequence>MDFVGVSDDIPTNGSCKEDIPLFCATAVELIGQGSELPPQKSEQDTNATSEEKHEEGSSSRHLLEETEAEPKTEAGAKSEAEANFAKISRFGKSSRPFMKKPFSKPAVSPKGLWGYLGGHVRGSLDTQAPIARCLKAVMQKQRWQILPDQPKVSAECKRSVRSFWEERSADIRKDLPLMMACLSDIKTNCNSTEVGIGRVTRCLKAHKSNLSARCSAAVTSRQIEAAEDVGLDAPLKMACAEELKTKCDDVGWGGGAKLTCLQKRRTELGERCKKELFRREVEDSEDVRFNLRLSSSCAVEKTKFCEGVPVGRARTISCLQNHLTEPEMGSECKKELQSNMLRRARDWRLDWRLRTFCYADINTLCSSQAKNSSTGVRSSGSVTWLRGITKDPFTLPTPCDGAFPSSPLYCPFLLPLHPHSGLGRARLSPLGLCPALGREISAVPQMVDSETSAKGQVLQCLKSNMDKITAQACTKHVQQLVAHESSDMRLDYPIMRTCNAELKEFCRGVSPGNGQLMVPLSPGASRLLFPWGESGSAGASSPSQVVYAAPASRAGAAHMC</sequence>
<evidence type="ECO:0000256" key="8">
    <source>
        <dbReference type="SAM" id="MobiDB-lite"/>
    </source>
</evidence>
<dbReference type="InterPro" id="IPR017873">
    <property type="entry name" value="Cys-rich_GLG1_repeat_euk"/>
</dbReference>
<evidence type="ECO:0000256" key="4">
    <source>
        <dbReference type="ARBA" id="ARBA00022737"/>
    </source>
</evidence>
<dbReference type="Pfam" id="PF00839">
    <property type="entry name" value="Cys_rich_FGFR"/>
    <property type="match status" value="5"/>
</dbReference>
<keyword evidence="7" id="KW-0325">Glycoprotein</keyword>